<dbReference type="InterPro" id="IPR004268">
    <property type="entry name" value="MurJ"/>
</dbReference>
<feature type="transmembrane region" description="Helical" evidence="10">
    <location>
        <begin position="189"/>
        <end position="209"/>
    </location>
</feature>
<evidence type="ECO:0000256" key="4">
    <source>
        <dbReference type="ARBA" id="ARBA00022960"/>
    </source>
</evidence>
<feature type="transmembrane region" description="Helical" evidence="10">
    <location>
        <begin position="230"/>
        <end position="254"/>
    </location>
</feature>
<keyword evidence="7 10" id="KW-0472">Membrane</keyword>
<keyword evidence="6 10" id="KW-1133">Transmembrane helix</keyword>
<feature type="transmembrane region" description="Helical" evidence="10">
    <location>
        <begin position="157"/>
        <end position="177"/>
    </location>
</feature>
<dbReference type="Proteomes" id="UP000009061">
    <property type="component" value="Chromosome"/>
</dbReference>
<feature type="transmembrane region" description="Helical" evidence="10">
    <location>
        <begin position="383"/>
        <end position="402"/>
    </location>
</feature>
<dbReference type="HAMAP" id="MF_02078">
    <property type="entry name" value="MurJ_MviN"/>
    <property type="match status" value="1"/>
</dbReference>
<feature type="transmembrane region" description="Helical" evidence="10">
    <location>
        <begin position="274"/>
        <end position="292"/>
    </location>
</feature>
<evidence type="ECO:0000256" key="9">
    <source>
        <dbReference type="ARBA" id="ARBA00061532"/>
    </source>
</evidence>
<evidence type="ECO:0000256" key="2">
    <source>
        <dbReference type="ARBA" id="ARBA00022475"/>
    </source>
</evidence>
<dbReference type="PANTHER" id="PTHR47019">
    <property type="entry name" value="LIPID II FLIPPASE MURJ"/>
    <property type="match status" value="1"/>
</dbReference>
<proteinExistence type="inferred from homology"/>
<evidence type="ECO:0000313" key="12">
    <source>
        <dbReference type="EMBL" id="AFA41465.1"/>
    </source>
</evidence>
<dbReference type="Pfam" id="PF03023">
    <property type="entry name" value="MurJ"/>
    <property type="match status" value="1"/>
</dbReference>
<sequence length="515" mass="59157">MRINKLFLLSSFITLLSRIFGFIRDVAIASVFSPGLNTDAFFVSFRIPNLLRRIFAEGAFSQIFVPILIEYKKKHNKKETYIFISCVFRWLALLITLIAILGIIIAPILVILIAPGFTKNFEQFQLTVALIRILFPYVVLISISSLFASILNSFNQFFVTLISPIFLNISMILFALFVAPKLHVNNIIALAWSVLIGGAMQICFNFVFLKKNKININYFRLKQPKILKMFILLGPAIFGISINQILISINTAISSFFSPGSISWMYYADRIVELPIGILGVSITNILLPYLSRFSSRNENKKYSNVLFWGIRICFLCVLPISIMLITLSRPIIITLFQYKSFSDFDVTMTQKALIGYAIGLTGFILVKILTLAFYAHKNFKTPIYYAISMLLMTQCMNILLITYFQHAGLSISISITAYFHAGLLYWKLRKKKYLILHTKWRKFILPILFSLFTMLMMMFYLSSLINNWNYGNLFYRLVRMCSIILISSITYFSTLLIFGIKISDILNIGRIKLN</sequence>
<dbReference type="EMBL" id="CP003315">
    <property type="protein sequence ID" value="AFA41465.1"/>
    <property type="molecule type" value="Genomic_DNA"/>
</dbReference>
<protein>
    <recommendedName>
        <fullName evidence="10">Probable lipid II flippase MurJ</fullName>
    </recommendedName>
</protein>
<dbReference type="PIRSF" id="PIRSF002869">
    <property type="entry name" value="MviN"/>
    <property type="match status" value="1"/>
</dbReference>
<dbReference type="HOGENOM" id="CLU_006797_5_3_6"/>
<evidence type="ECO:0000256" key="1">
    <source>
        <dbReference type="ARBA" id="ARBA00004651"/>
    </source>
</evidence>
<evidence type="ECO:0000256" key="10">
    <source>
        <dbReference type="HAMAP-Rule" id="MF_02078"/>
    </source>
</evidence>
<dbReference type="RefSeq" id="WP_014354403.1">
    <property type="nucleotide sequence ID" value="NC_016893.1"/>
</dbReference>
<dbReference type="GO" id="GO:0071555">
    <property type="term" value="P:cell wall organization"/>
    <property type="evidence" value="ECO:0007669"/>
    <property type="project" value="UniProtKB-UniRule"/>
</dbReference>
<dbReference type="OrthoDB" id="9816572at2"/>
<dbReference type="GO" id="GO:0009252">
    <property type="term" value="P:peptidoglycan biosynthetic process"/>
    <property type="evidence" value="ECO:0007669"/>
    <property type="project" value="UniProtKB-UniRule"/>
</dbReference>
<accession>H6Q5I2</accession>
<dbReference type="AlphaFoldDB" id="H6Q5I2"/>
<dbReference type="CDD" id="cd13123">
    <property type="entry name" value="MATE_MurJ_like"/>
    <property type="match status" value="1"/>
</dbReference>
<comment type="pathway">
    <text evidence="10">Cell wall biogenesis; peptidoglycan biosynthesis.</text>
</comment>
<feature type="transmembrane region" description="Helical" evidence="10">
    <location>
        <begin position="50"/>
        <end position="69"/>
    </location>
</feature>
<dbReference type="STRING" id="1142511.WIGMOR_0655"/>
<keyword evidence="4 10" id="KW-0133">Cell shape</keyword>
<dbReference type="NCBIfam" id="TIGR01695">
    <property type="entry name" value="murJ_mviN"/>
    <property type="match status" value="1"/>
</dbReference>
<dbReference type="GO" id="GO:0005886">
    <property type="term" value="C:plasma membrane"/>
    <property type="evidence" value="ECO:0007669"/>
    <property type="project" value="UniProtKB-SubCell"/>
</dbReference>
<keyword evidence="5 10" id="KW-0573">Peptidoglycan synthesis</keyword>
<evidence type="ECO:0000256" key="7">
    <source>
        <dbReference type="ARBA" id="ARBA00023136"/>
    </source>
</evidence>
<gene>
    <name evidence="12" type="primary">yceN</name>
    <name evidence="10" type="synonym">murJ</name>
    <name evidence="12" type="synonym">mviN</name>
    <name evidence="12" type="ORF">WIGMOR_0655</name>
</gene>
<feature type="transmembrane region" description="Helical" evidence="10">
    <location>
        <begin position="90"/>
        <end position="117"/>
    </location>
</feature>
<dbReference type="GO" id="GO:0034204">
    <property type="term" value="P:lipid translocation"/>
    <property type="evidence" value="ECO:0007669"/>
    <property type="project" value="TreeGrafter"/>
</dbReference>
<keyword evidence="13" id="KW-1185">Reference proteome</keyword>
<feature type="transmembrane region" description="Helical" evidence="10">
    <location>
        <begin position="129"/>
        <end position="150"/>
    </location>
</feature>
<evidence type="ECO:0000256" key="11">
    <source>
        <dbReference type="PIRNR" id="PIRNR002869"/>
    </source>
</evidence>
<comment type="function">
    <text evidence="8 10 11">Involved in peptidoglycan biosynthesis. Transports lipid-linked peptidoglycan precursors from the inner to the outer leaflet of the cytoplasmic membrane.</text>
</comment>
<evidence type="ECO:0000313" key="13">
    <source>
        <dbReference type="Proteomes" id="UP000009061"/>
    </source>
</evidence>
<keyword evidence="3 10" id="KW-0812">Transmembrane</keyword>
<evidence type="ECO:0000256" key="5">
    <source>
        <dbReference type="ARBA" id="ARBA00022984"/>
    </source>
</evidence>
<feature type="transmembrane region" description="Helical" evidence="10">
    <location>
        <begin position="354"/>
        <end position="376"/>
    </location>
</feature>
<comment type="subcellular location">
    <subcellularLocation>
        <location evidence="10">Cell inner membrane</location>
        <topology evidence="10">Multi-pass membrane protein</topology>
    </subcellularLocation>
    <subcellularLocation>
        <location evidence="1">Cell membrane</location>
        <topology evidence="1">Multi-pass membrane protein</topology>
    </subcellularLocation>
</comment>
<dbReference type="UniPathway" id="UPA00219"/>
<keyword evidence="10 11" id="KW-0961">Cell wall biogenesis/degradation</keyword>
<feature type="transmembrane region" description="Helical" evidence="10">
    <location>
        <begin position="408"/>
        <end position="427"/>
    </location>
</feature>
<evidence type="ECO:0000256" key="8">
    <source>
        <dbReference type="ARBA" id="ARBA00060041"/>
    </source>
</evidence>
<dbReference type="eggNOG" id="COG0728">
    <property type="taxonomic scope" value="Bacteria"/>
</dbReference>
<feature type="transmembrane region" description="Helical" evidence="10">
    <location>
        <begin position="478"/>
        <end position="501"/>
    </location>
</feature>
<feature type="transmembrane region" description="Helical" evidence="10">
    <location>
        <begin position="448"/>
        <end position="466"/>
    </location>
</feature>
<keyword evidence="10" id="KW-0997">Cell inner membrane</keyword>
<name>H6Q5I2_WIGGL</name>
<reference evidence="12 13" key="1">
    <citation type="journal article" date="2012" name="MBio">
        <title>Insight into the transmission biology and species-specific functional capabilities of tsetse (Diptera: glossinidae) obligate symbiont wigglesworthia.</title>
        <authorList>
            <person name="Rio R.V."/>
            <person name="Symula R.E."/>
            <person name="Wang J."/>
            <person name="Lohs C."/>
            <person name="Wu Y.N."/>
            <person name="Snyder A.K."/>
            <person name="Bjornson R.D."/>
            <person name="Oshima K."/>
            <person name="Biehl B.S."/>
            <person name="Perna N.T."/>
            <person name="Hattori M."/>
            <person name="Aksoy S."/>
        </authorList>
    </citation>
    <scope>NUCLEOTIDE SEQUENCE [LARGE SCALE GENOMIC DNA]</scope>
    <source>
        <strain evidence="12">WGM</strain>
    </source>
</reference>
<keyword evidence="10 11" id="KW-0813">Transport</keyword>
<keyword evidence="2 10" id="KW-1003">Cell membrane</keyword>
<feature type="transmembrane region" description="Helical" evidence="10">
    <location>
        <begin position="313"/>
        <end position="334"/>
    </location>
</feature>
<dbReference type="InterPro" id="IPR051050">
    <property type="entry name" value="Lipid_II_flippase_MurJ/MviN"/>
</dbReference>
<evidence type="ECO:0000256" key="6">
    <source>
        <dbReference type="ARBA" id="ARBA00022989"/>
    </source>
</evidence>
<dbReference type="PANTHER" id="PTHR47019:SF1">
    <property type="entry name" value="LIPID II FLIPPASE MURJ"/>
    <property type="match status" value="1"/>
</dbReference>
<organism evidence="12 13">
    <name type="scientific">Wigglesworthia glossinidia endosymbiont of Glossina morsitans morsitans</name>
    <name type="common">Yale colony</name>
    <dbReference type="NCBI Taxonomy" id="1142511"/>
    <lineage>
        <taxon>Bacteria</taxon>
        <taxon>Pseudomonadati</taxon>
        <taxon>Pseudomonadota</taxon>
        <taxon>Gammaproteobacteria</taxon>
        <taxon>Enterobacterales</taxon>
        <taxon>Erwiniaceae</taxon>
        <taxon>Wigglesworthia</taxon>
    </lineage>
</organism>
<dbReference type="PRINTS" id="PR01806">
    <property type="entry name" value="VIRFACTRMVIN"/>
</dbReference>
<evidence type="ECO:0000256" key="3">
    <source>
        <dbReference type="ARBA" id="ARBA00022692"/>
    </source>
</evidence>
<dbReference type="KEGG" id="wgl:WIGMOR_0655"/>
<dbReference type="GO" id="GO:0015648">
    <property type="term" value="F:lipid-linked peptidoglycan transporter activity"/>
    <property type="evidence" value="ECO:0007669"/>
    <property type="project" value="UniProtKB-UniRule"/>
</dbReference>
<comment type="similarity">
    <text evidence="9 10 11">Belongs to the MurJ/MviN family.</text>
</comment>
<dbReference type="GO" id="GO:0008360">
    <property type="term" value="P:regulation of cell shape"/>
    <property type="evidence" value="ECO:0007669"/>
    <property type="project" value="UniProtKB-UniRule"/>
</dbReference>